<dbReference type="RefSeq" id="WP_407141720.1">
    <property type="nucleotide sequence ID" value="NZ_JBGQQI010000001.1"/>
</dbReference>
<dbReference type="Pfam" id="PF07963">
    <property type="entry name" value="N_methyl"/>
    <property type="match status" value="1"/>
</dbReference>
<gene>
    <name evidence="4" type="ORF">ACEN37_00805</name>
</gene>
<evidence type="ECO:0000313" key="4">
    <source>
        <dbReference type="EMBL" id="MFL2101784.1"/>
    </source>
</evidence>
<proteinExistence type="predicted"/>
<keyword evidence="3" id="KW-0812">Transmembrane</keyword>
<evidence type="ECO:0000256" key="1">
    <source>
        <dbReference type="ARBA" id="ARBA00004241"/>
    </source>
</evidence>
<feature type="transmembrane region" description="Helical" evidence="3">
    <location>
        <begin position="12"/>
        <end position="37"/>
    </location>
</feature>
<organism evidence="4 5">
    <name type="scientific">Marinilactibacillus psychrotolerans</name>
    <dbReference type="NCBI Taxonomy" id="191770"/>
    <lineage>
        <taxon>Bacteria</taxon>
        <taxon>Bacillati</taxon>
        <taxon>Bacillota</taxon>
        <taxon>Bacilli</taxon>
        <taxon>Lactobacillales</taxon>
        <taxon>Carnobacteriaceae</taxon>
        <taxon>Marinilactibacillus</taxon>
    </lineage>
</organism>
<evidence type="ECO:0000256" key="2">
    <source>
        <dbReference type="ARBA" id="ARBA00023287"/>
    </source>
</evidence>
<protein>
    <submittedName>
        <fullName evidence="4">Prepilin-type N-terminal cleavage/methylation domain-containing protein</fullName>
    </submittedName>
</protein>
<keyword evidence="5" id="KW-1185">Reference proteome</keyword>
<keyword evidence="3" id="KW-0472">Membrane</keyword>
<comment type="subcellular location">
    <subcellularLocation>
        <location evidence="1">Cell surface</location>
    </subcellularLocation>
</comment>
<dbReference type="NCBIfam" id="TIGR02532">
    <property type="entry name" value="IV_pilin_GFxxxE"/>
    <property type="match status" value="1"/>
</dbReference>
<reference evidence="4 5" key="1">
    <citation type="submission" date="2024-08" db="EMBL/GenBank/DDBJ databases">
        <authorList>
            <person name="Arias E."/>
        </authorList>
    </citation>
    <scope>NUCLEOTIDE SEQUENCE [LARGE SCALE GENOMIC DNA]</scope>
    <source>
        <strain evidence="4 5">FAM 24106</strain>
    </source>
</reference>
<dbReference type="EMBL" id="JBGQQK010000001">
    <property type="protein sequence ID" value="MFL2101784.1"/>
    <property type="molecule type" value="Genomic_DNA"/>
</dbReference>
<dbReference type="InterPro" id="IPR012902">
    <property type="entry name" value="N_methyl_site"/>
</dbReference>
<sequence length="141" mass="15831">MIKFRKSESGFTLVELLAALAILSLVIILAGSIHIFGQKQFVQQSEQVSQINDLRYIMASIEQDVRQTSKAEIKFEEGLIVGDTTYSHQGTALYENSELLSNQISAFEVVLNEDKIDISLSSTINGKNKKEVVSTIIYFRR</sequence>
<name>A0ABW8UH59_9LACT</name>
<dbReference type="PROSITE" id="PS00409">
    <property type="entry name" value="PROKAR_NTER_METHYL"/>
    <property type="match status" value="1"/>
</dbReference>
<keyword evidence="3" id="KW-1133">Transmembrane helix</keyword>
<keyword evidence="2" id="KW-0178">Competence</keyword>
<evidence type="ECO:0000313" key="5">
    <source>
        <dbReference type="Proteomes" id="UP001625374"/>
    </source>
</evidence>
<comment type="caution">
    <text evidence="4">The sequence shown here is derived from an EMBL/GenBank/DDBJ whole genome shotgun (WGS) entry which is preliminary data.</text>
</comment>
<accession>A0ABW8UH59</accession>
<evidence type="ECO:0000256" key="3">
    <source>
        <dbReference type="SAM" id="Phobius"/>
    </source>
</evidence>
<dbReference type="Proteomes" id="UP001625374">
    <property type="component" value="Unassembled WGS sequence"/>
</dbReference>